<sequence>MQLVCPRAVLSAAFTVVGAVVPSRTPREILKNVKLDAVASGPGATSSAQLTGTDGDGTSIRFDLTDVECKVGGSALLPTQRLTSILRELTDDTVSLEVNGDAVWLRCGGSEFRLSAEDPADFPTAPEFVEEDYFVVPADVFRRLIKRTLFATDAESTRYALGGVLVEISADQVRMAATDSRRLAVAVGTCSVEGQPVSGSQQPVVPSKAMSLIEKSLGDEATNVCLAIHTNDISIRAGRASITTQLVQGRFPDYRKVIPSRYEAEIDLIASTFLSAVRQSQVVTNEESRGVDFTFAEGTLRLASKAADIGQSKIELPIGYQGSELTIRFDPRFVGDFLRVLEGSSTVHLKLINDESPGVFTTDDDYTYVIMPLSRDS</sequence>
<dbReference type="Proteomes" id="UP000094828">
    <property type="component" value="Unassembled WGS sequence"/>
</dbReference>
<evidence type="ECO:0000256" key="9">
    <source>
        <dbReference type="ARBA" id="ARBA00023125"/>
    </source>
</evidence>
<keyword evidence="6 10" id="KW-0548">Nucleotidyltransferase</keyword>
<dbReference type="SUPFAM" id="SSF55979">
    <property type="entry name" value="DNA clamp"/>
    <property type="match status" value="3"/>
</dbReference>
<gene>
    <name evidence="14" type="ORF">A6X21_03025</name>
</gene>
<evidence type="ECO:0000256" key="5">
    <source>
        <dbReference type="ARBA" id="ARBA00022679"/>
    </source>
</evidence>
<evidence type="ECO:0000256" key="7">
    <source>
        <dbReference type="ARBA" id="ARBA00022705"/>
    </source>
</evidence>
<feature type="domain" description="DNA polymerase III beta sliding clamp C-terminal" evidence="13">
    <location>
        <begin position="255"/>
        <end position="373"/>
    </location>
</feature>
<dbReference type="RefSeq" id="WP_068846137.1">
    <property type="nucleotide sequence ID" value="NZ_LYDR01000039.1"/>
</dbReference>
<comment type="similarity">
    <text evidence="2 10">Belongs to the beta sliding clamp family.</text>
</comment>
<dbReference type="InterPro" id="IPR022637">
    <property type="entry name" value="DNA_polIII_beta_cen"/>
</dbReference>
<dbReference type="SMART" id="SM00480">
    <property type="entry name" value="POL3Bc"/>
    <property type="match status" value="1"/>
</dbReference>
<keyword evidence="15" id="KW-1185">Reference proteome</keyword>
<evidence type="ECO:0000256" key="10">
    <source>
        <dbReference type="PIRNR" id="PIRNR000804"/>
    </source>
</evidence>
<dbReference type="OrthoDB" id="8421503at2"/>
<dbReference type="NCBIfam" id="TIGR00663">
    <property type="entry name" value="dnan"/>
    <property type="match status" value="1"/>
</dbReference>
<evidence type="ECO:0000313" key="14">
    <source>
        <dbReference type="EMBL" id="ODA34666.1"/>
    </source>
</evidence>
<feature type="domain" description="DNA polymerase III beta sliding clamp N-terminal" evidence="11">
    <location>
        <begin position="1"/>
        <end position="125"/>
    </location>
</feature>
<dbReference type="AlphaFoldDB" id="A0A1C3EN45"/>
<comment type="subcellular location">
    <subcellularLocation>
        <location evidence="1 10">Cytoplasm</location>
    </subcellularLocation>
</comment>
<comment type="function">
    <text evidence="10">Confers DNA tethering and processivity to DNA polymerases and other proteins. Acts as a clamp, forming a ring around DNA (a reaction catalyzed by the clamp-loading complex) which diffuses in an ATP-independent manner freely and bidirectionally along dsDNA. Initially characterized for its ability to contact the catalytic subunit of DNA polymerase III (Pol III), a complex, multichain enzyme responsible for most of the replicative synthesis in bacteria; Pol III exhibits 3'-5' exonuclease proofreading activity. The beta chain is required for initiation of replication as well as for processivity of DNA replication.</text>
</comment>
<evidence type="ECO:0000313" key="15">
    <source>
        <dbReference type="Proteomes" id="UP000094828"/>
    </source>
</evidence>
<name>A0A1C3EN45_9PLAN</name>
<evidence type="ECO:0000256" key="1">
    <source>
        <dbReference type="ARBA" id="ARBA00004496"/>
    </source>
</evidence>
<keyword evidence="8 10" id="KW-0239">DNA-directed DNA polymerase</keyword>
<dbReference type="PANTHER" id="PTHR30478">
    <property type="entry name" value="DNA POLYMERASE III SUBUNIT BETA"/>
    <property type="match status" value="1"/>
</dbReference>
<keyword evidence="4 10" id="KW-0963">Cytoplasm</keyword>
<evidence type="ECO:0000259" key="13">
    <source>
        <dbReference type="Pfam" id="PF02768"/>
    </source>
</evidence>
<comment type="subunit">
    <text evidence="10">Forms a ring-shaped head-to-tail homodimer around DNA.</text>
</comment>
<dbReference type="GO" id="GO:0006271">
    <property type="term" value="P:DNA strand elongation involved in DNA replication"/>
    <property type="evidence" value="ECO:0007669"/>
    <property type="project" value="TreeGrafter"/>
</dbReference>
<dbReference type="GO" id="GO:0003887">
    <property type="term" value="F:DNA-directed DNA polymerase activity"/>
    <property type="evidence" value="ECO:0007669"/>
    <property type="project" value="UniProtKB-UniRule"/>
</dbReference>
<dbReference type="Gene3D" id="3.70.10.10">
    <property type="match status" value="1"/>
</dbReference>
<dbReference type="InterPro" id="IPR022634">
    <property type="entry name" value="DNA_polIII_beta_N"/>
</dbReference>
<dbReference type="Gene3D" id="3.10.150.10">
    <property type="entry name" value="DNA Polymerase III, subunit A, domain 2"/>
    <property type="match status" value="1"/>
</dbReference>
<dbReference type="Pfam" id="PF02768">
    <property type="entry name" value="DNA_pol3_beta_3"/>
    <property type="match status" value="1"/>
</dbReference>
<dbReference type="InterPro" id="IPR001001">
    <property type="entry name" value="DNA_polIII_beta"/>
</dbReference>
<feature type="domain" description="DNA polymerase III beta sliding clamp central" evidence="12">
    <location>
        <begin position="136"/>
        <end position="253"/>
    </location>
</feature>
<evidence type="ECO:0000256" key="2">
    <source>
        <dbReference type="ARBA" id="ARBA00010752"/>
    </source>
</evidence>
<dbReference type="Pfam" id="PF02767">
    <property type="entry name" value="DNA_pol3_beta_2"/>
    <property type="match status" value="1"/>
</dbReference>
<keyword evidence="7 10" id="KW-0235">DNA replication</keyword>
<dbReference type="PANTHER" id="PTHR30478:SF0">
    <property type="entry name" value="BETA SLIDING CLAMP"/>
    <property type="match status" value="1"/>
</dbReference>
<organism evidence="14 15">
    <name type="scientific">Planctopirus hydrillae</name>
    <dbReference type="NCBI Taxonomy" id="1841610"/>
    <lineage>
        <taxon>Bacteria</taxon>
        <taxon>Pseudomonadati</taxon>
        <taxon>Planctomycetota</taxon>
        <taxon>Planctomycetia</taxon>
        <taxon>Planctomycetales</taxon>
        <taxon>Planctomycetaceae</taxon>
        <taxon>Planctopirus</taxon>
    </lineage>
</organism>
<dbReference type="InterPro" id="IPR046938">
    <property type="entry name" value="DNA_clamp_sf"/>
</dbReference>
<protein>
    <recommendedName>
        <fullName evidence="3 10">Beta sliding clamp</fullName>
    </recommendedName>
</protein>
<dbReference type="InterPro" id="IPR022635">
    <property type="entry name" value="DNA_polIII_beta_C"/>
</dbReference>
<evidence type="ECO:0000259" key="11">
    <source>
        <dbReference type="Pfam" id="PF00712"/>
    </source>
</evidence>
<dbReference type="GO" id="GO:0003677">
    <property type="term" value="F:DNA binding"/>
    <property type="evidence" value="ECO:0007669"/>
    <property type="project" value="UniProtKB-UniRule"/>
</dbReference>
<proteinExistence type="inferred from homology"/>
<dbReference type="Pfam" id="PF00712">
    <property type="entry name" value="DNA_pol3_beta"/>
    <property type="match status" value="1"/>
</dbReference>
<evidence type="ECO:0000256" key="4">
    <source>
        <dbReference type="ARBA" id="ARBA00022490"/>
    </source>
</evidence>
<comment type="caution">
    <text evidence="14">The sequence shown here is derived from an EMBL/GenBank/DDBJ whole genome shotgun (WGS) entry which is preliminary data.</text>
</comment>
<dbReference type="PIRSF" id="PIRSF000804">
    <property type="entry name" value="DNA_pol_III_b"/>
    <property type="match status" value="1"/>
</dbReference>
<evidence type="ECO:0000256" key="3">
    <source>
        <dbReference type="ARBA" id="ARBA00021035"/>
    </source>
</evidence>
<evidence type="ECO:0000256" key="6">
    <source>
        <dbReference type="ARBA" id="ARBA00022695"/>
    </source>
</evidence>
<dbReference type="STRING" id="1841610.A6X21_03025"/>
<dbReference type="CDD" id="cd00140">
    <property type="entry name" value="beta_clamp"/>
    <property type="match status" value="1"/>
</dbReference>
<accession>A0A1C3EN45</accession>
<dbReference type="GO" id="GO:0008408">
    <property type="term" value="F:3'-5' exonuclease activity"/>
    <property type="evidence" value="ECO:0007669"/>
    <property type="project" value="InterPro"/>
</dbReference>
<dbReference type="GO" id="GO:0009360">
    <property type="term" value="C:DNA polymerase III complex"/>
    <property type="evidence" value="ECO:0007669"/>
    <property type="project" value="InterPro"/>
</dbReference>
<evidence type="ECO:0000259" key="12">
    <source>
        <dbReference type="Pfam" id="PF02767"/>
    </source>
</evidence>
<keyword evidence="5 10" id="KW-0808">Transferase</keyword>
<reference evidence="14 15" key="1">
    <citation type="submission" date="2016-05" db="EMBL/GenBank/DDBJ databases">
        <title>Genomic and physiological characterization of Planctopirus sp. isolated from fresh water lake.</title>
        <authorList>
            <person name="Subhash Y."/>
            <person name="Ramana C."/>
        </authorList>
    </citation>
    <scope>NUCLEOTIDE SEQUENCE [LARGE SCALE GENOMIC DNA]</scope>
    <source>
        <strain evidence="14 15">JC280</strain>
    </source>
</reference>
<dbReference type="EMBL" id="LYDR01000039">
    <property type="protein sequence ID" value="ODA34666.1"/>
    <property type="molecule type" value="Genomic_DNA"/>
</dbReference>
<dbReference type="GO" id="GO:0005737">
    <property type="term" value="C:cytoplasm"/>
    <property type="evidence" value="ECO:0007669"/>
    <property type="project" value="UniProtKB-SubCell"/>
</dbReference>
<keyword evidence="9" id="KW-0238">DNA-binding</keyword>
<evidence type="ECO:0000256" key="8">
    <source>
        <dbReference type="ARBA" id="ARBA00022932"/>
    </source>
</evidence>